<dbReference type="Gene3D" id="3.40.50.720">
    <property type="entry name" value="NAD(P)-binding Rossmann-like Domain"/>
    <property type="match status" value="1"/>
</dbReference>
<name>A0A1G8PLY7_9NOCA</name>
<evidence type="ECO:0000259" key="1">
    <source>
        <dbReference type="Pfam" id="PF13460"/>
    </source>
</evidence>
<keyword evidence="3" id="KW-1185">Reference proteome</keyword>
<dbReference type="GO" id="GO:0016646">
    <property type="term" value="F:oxidoreductase activity, acting on the CH-NH group of donors, NAD or NADP as acceptor"/>
    <property type="evidence" value="ECO:0007669"/>
    <property type="project" value="TreeGrafter"/>
</dbReference>
<dbReference type="EMBL" id="FNDN01000013">
    <property type="protein sequence ID" value="SDI93589.1"/>
    <property type="molecule type" value="Genomic_DNA"/>
</dbReference>
<dbReference type="SUPFAM" id="SSF51735">
    <property type="entry name" value="NAD(P)-binding Rossmann-fold domains"/>
    <property type="match status" value="1"/>
</dbReference>
<organism evidence="2 3">
    <name type="scientific">Rhodococcus triatomae</name>
    <dbReference type="NCBI Taxonomy" id="300028"/>
    <lineage>
        <taxon>Bacteria</taxon>
        <taxon>Bacillati</taxon>
        <taxon>Actinomycetota</taxon>
        <taxon>Actinomycetes</taxon>
        <taxon>Mycobacteriales</taxon>
        <taxon>Nocardiaceae</taxon>
        <taxon>Rhodococcus</taxon>
    </lineage>
</organism>
<feature type="domain" description="NAD(P)-binding" evidence="1">
    <location>
        <begin position="8"/>
        <end position="204"/>
    </location>
</feature>
<dbReference type="Pfam" id="PF13460">
    <property type="entry name" value="NAD_binding_10"/>
    <property type="match status" value="1"/>
</dbReference>
<dbReference type="InterPro" id="IPR051606">
    <property type="entry name" value="Polyketide_Oxido-like"/>
</dbReference>
<accession>A0A1G8PLY7</accession>
<dbReference type="InterPro" id="IPR036291">
    <property type="entry name" value="NAD(P)-bd_dom_sf"/>
</dbReference>
<sequence>MTTIAVIGATGFAGGHITAEALARGYDVIAVARDTDGLTPGEHLTLRPGDLFDALFVEALARDADVVVLAVPGREIRGRKAVDAVPALTDAVVEYRRRLGVVSGAASLQVSADGPRLIDTPDFPDEYRPEALGTWAVLDELERTLENVNWFAVSPSAVFGRDQDVPARGTYRLGGDVLLTEPDGNSSIAGADFATAFVDEIASPTHYRERFTVGY</sequence>
<dbReference type="Proteomes" id="UP000183263">
    <property type="component" value="Unassembled WGS sequence"/>
</dbReference>
<reference evidence="2 3" key="1">
    <citation type="submission" date="2016-10" db="EMBL/GenBank/DDBJ databases">
        <authorList>
            <person name="de Groot N.N."/>
        </authorList>
    </citation>
    <scope>NUCLEOTIDE SEQUENCE [LARGE SCALE GENOMIC DNA]</scope>
    <source>
        <strain evidence="2 3">DSM 44892</strain>
    </source>
</reference>
<dbReference type="AlphaFoldDB" id="A0A1G8PLY7"/>
<dbReference type="OrthoDB" id="3191258at2"/>
<evidence type="ECO:0000313" key="3">
    <source>
        <dbReference type="Proteomes" id="UP000183263"/>
    </source>
</evidence>
<dbReference type="InterPro" id="IPR016040">
    <property type="entry name" value="NAD(P)-bd_dom"/>
</dbReference>
<dbReference type="RefSeq" id="WP_072739438.1">
    <property type="nucleotide sequence ID" value="NZ_CP048813.1"/>
</dbReference>
<dbReference type="PANTHER" id="PTHR43355">
    <property type="entry name" value="FLAVIN REDUCTASE (NADPH)"/>
    <property type="match status" value="1"/>
</dbReference>
<proteinExistence type="predicted"/>
<evidence type="ECO:0000313" key="2">
    <source>
        <dbReference type="EMBL" id="SDI93589.1"/>
    </source>
</evidence>
<protein>
    <recommendedName>
        <fullName evidence="1">NAD(P)-binding domain-containing protein</fullName>
    </recommendedName>
</protein>
<gene>
    <name evidence="2" type="ORF">SAMN05444695_11379</name>
</gene>
<dbReference type="PANTHER" id="PTHR43355:SF2">
    <property type="entry name" value="FLAVIN REDUCTASE (NADPH)"/>
    <property type="match status" value="1"/>
</dbReference>